<feature type="compositionally biased region" description="Pro residues" evidence="2">
    <location>
        <begin position="263"/>
        <end position="275"/>
    </location>
</feature>
<feature type="compositionally biased region" description="Acidic residues" evidence="2">
    <location>
        <begin position="194"/>
        <end position="214"/>
    </location>
</feature>
<reference evidence="4 5" key="1">
    <citation type="submission" date="2016-08" db="EMBL/GenBank/DDBJ databases">
        <title>A Parts List for Fungal Cellulosomes Revealed by Comparative Genomics.</title>
        <authorList>
            <consortium name="DOE Joint Genome Institute"/>
            <person name="Haitjema C.H."/>
            <person name="Gilmore S.P."/>
            <person name="Henske J.K."/>
            <person name="Solomon K.V."/>
            <person name="De Groot R."/>
            <person name="Kuo A."/>
            <person name="Mondo S.J."/>
            <person name="Salamov A.A."/>
            <person name="Labutti K."/>
            <person name="Zhao Z."/>
            <person name="Chiniquy J."/>
            <person name="Barry K."/>
            <person name="Brewer H.M."/>
            <person name="Purvine S.O."/>
            <person name="Wright A.T."/>
            <person name="Boxma B."/>
            <person name="Van Alen T."/>
            <person name="Hackstein J.H."/>
            <person name="Baker S.E."/>
            <person name="Grigoriev I.V."/>
            <person name="O'Malley M.A."/>
        </authorList>
    </citation>
    <scope>NUCLEOTIDE SEQUENCE [LARGE SCALE GENOMIC DNA]</scope>
    <source>
        <strain evidence="4 5">S4</strain>
    </source>
</reference>
<proteinExistence type="predicted"/>
<evidence type="ECO:0000256" key="1">
    <source>
        <dbReference type="SAM" id="Coils"/>
    </source>
</evidence>
<feature type="region of interest" description="Disordered" evidence="2">
    <location>
        <begin position="585"/>
        <end position="649"/>
    </location>
</feature>
<comment type="caution">
    <text evidence="4">The sequence shown here is derived from an EMBL/GenBank/DDBJ whole genome shotgun (WGS) entry which is preliminary data.</text>
</comment>
<name>A0A1Y1XFB3_9FUNG</name>
<evidence type="ECO:0000259" key="3">
    <source>
        <dbReference type="PROSITE" id="PS51746"/>
    </source>
</evidence>
<keyword evidence="5" id="KW-1185">Reference proteome</keyword>
<dbReference type="SMART" id="SM00331">
    <property type="entry name" value="PP2C_SIG"/>
    <property type="match status" value="1"/>
</dbReference>
<dbReference type="AlphaFoldDB" id="A0A1Y1XFB3"/>
<dbReference type="InterPro" id="IPR036457">
    <property type="entry name" value="PPM-type-like_dom_sf"/>
</dbReference>
<dbReference type="PROSITE" id="PS51746">
    <property type="entry name" value="PPM_2"/>
    <property type="match status" value="1"/>
</dbReference>
<evidence type="ECO:0000313" key="5">
    <source>
        <dbReference type="Proteomes" id="UP000193944"/>
    </source>
</evidence>
<feature type="region of interest" description="Disordered" evidence="2">
    <location>
        <begin position="189"/>
        <end position="214"/>
    </location>
</feature>
<keyword evidence="1" id="KW-0175">Coiled coil</keyword>
<dbReference type="InterPro" id="IPR039123">
    <property type="entry name" value="PPTC7"/>
</dbReference>
<organism evidence="4 5">
    <name type="scientific">Anaeromyces robustus</name>
    <dbReference type="NCBI Taxonomy" id="1754192"/>
    <lineage>
        <taxon>Eukaryota</taxon>
        <taxon>Fungi</taxon>
        <taxon>Fungi incertae sedis</taxon>
        <taxon>Chytridiomycota</taxon>
        <taxon>Chytridiomycota incertae sedis</taxon>
        <taxon>Neocallimastigomycetes</taxon>
        <taxon>Neocallimastigales</taxon>
        <taxon>Neocallimastigaceae</taxon>
        <taxon>Anaeromyces</taxon>
    </lineage>
</organism>
<dbReference type="SMART" id="SM00332">
    <property type="entry name" value="PP2Cc"/>
    <property type="match status" value="1"/>
</dbReference>
<feature type="compositionally biased region" description="Polar residues" evidence="2">
    <location>
        <begin position="148"/>
        <end position="163"/>
    </location>
</feature>
<gene>
    <name evidence="4" type="ORF">BCR32DRAFT_266318</name>
</gene>
<dbReference type="Pfam" id="PF07228">
    <property type="entry name" value="SpoIIE"/>
    <property type="match status" value="1"/>
</dbReference>
<dbReference type="Gene3D" id="3.60.40.10">
    <property type="entry name" value="PPM-type phosphatase domain"/>
    <property type="match status" value="1"/>
</dbReference>
<reference evidence="4 5" key="2">
    <citation type="submission" date="2016-08" db="EMBL/GenBank/DDBJ databases">
        <title>Pervasive Adenine N6-methylation of Active Genes in Fungi.</title>
        <authorList>
            <consortium name="DOE Joint Genome Institute"/>
            <person name="Mondo S.J."/>
            <person name="Dannebaum R.O."/>
            <person name="Kuo R.C."/>
            <person name="Labutti K."/>
            <person name="Haridas S."/>
            <person name="Kuo A."/>
            <person name="Salamov A."/>
            <person name="Ahrendt S.R."/>
            <person name="Lipzen A."/>
            <person name="Sullivan W."/>
            <person name="Andreopoulos W.B."/>
            <person name="Clum A."/>
            <person name="Lindquist E."/>
            <person name="Daum C."/>
            <person name="Ramamoorthy G.K."/>
            <person name="Gryganskyi A."/>
            <person name="Culley D."/>
            <person name="Magnuson J.K."/>
            <person name="James T.Y."/>
            <person name="O'Malley M.A."/>
            <person name="Stajich J.E."/>
            <person name="Spatafora J.W."/>
            <person name="Visel A."/>
            <person name="Grigoriev I.V."/>
        </authorList>
    </citation>
    <scope>NUCLEOTIDE SEQUENCE [LARGE SCALE GENOMIC DNA]</scope>
    <source>
        <strain evidence="4 5">S4</strain>
    </source>
</reference>
<feature type="coiled-coil region" evidence="1">
    <location>
        <begin position="693"/>
        <end position="742"/>
    </location>
</feature>
<feature type="domain" description="PPM-type phosphatase" evidence="3">
    <location>
        <begin position="349"/>
        <end position="790"/>
    </location>
</feature>
<dbReference type="PANTHER" id="PTHR12320">
    <property type="entry name" value="PROTEIN PHOSPHATASE 2C"/>
    <property type="match status" value="1"/>
</dbReference>
<dbReference type="InterPro" id="IPR001932">
    <property type="entry name" value="PPM-type_phosphatase-like_dom"/>
</dbReference>
<feature type="compositionally biased region" description="Acidic residues" evidence="2">
    <location>
        <begin position="247"/>
        <end position="256"/>
    </location>
</feature>
<feature type="region of interest" description="Disordered" evidence="2">
    <location>
        <begin position="244"/>
        <end position="286"/>
    </location>
</feature>
<dbReference type="Proteomes" id="UP000193944">
    <property type="component" value="Unassembled WGS sequence"/>
</dbReference>
<protein>
    <submittedName>
        <fullName evidence="4">Protein serine/threonine phosphatase 2C</fullName>
    </submittedName>
</protein>
<sequence length="802" mass="91286">MENCQAIKINNNCLKENNSKYNIIAINNKIVLNSNNKKKINYSTDLHFDQDYNNIDFIKRKKLNNKKAENIILFKPNNDKSIVKENNTSFNPIIEQNITENFNTQDNLNNINMTTPAENPEEFINNDTTDKIEISEDSSVLPTPPQTPKTNYSIPENDNSNENLTEEEEIKQPITFKHINVSVLDEINDINPNLDDDSSEEDENDEESNEEYEDINIGEEFDENQTNNPENLASSTSLLSISKEDNENNENNDNEDVPMPNLTVPPVPSSEPSPIPTGDSFDNLSVPSNSNGISFGALISQNGENITYSYNSDSTLNSGDSTLIQHSSVSSYLDKEDDVIASQPKNPRPVGTLPPICKEDCGEDAYFILDKPNFSALGIADGVGGWTFLGYDPSLFAWDLMNCCKECATTNTWPDPQDILVGGYNRVVEKNEIEAGSSTACIITLDKTTGTVYSSNIGDSGFIVIRNGKVAYQTHELQHYFNAPYQLSVLPDEMKNDPINIMDSPNDAIIDQCTVEEGDVIVLGTDGLWDNIFNEEIITKLASSIEKIDNIQKEIKQINEILYQHQQKQKQNGEENDEKTELMKYNESEQKNEKEEEVENILKENEGKDEIKKNNNDDKKDEIKKENDNDKEYKMKEKENNDIENDIKENDNDIKKDEIKEDKIKEDEIKKDDIKEDDIKEDKIKECEISNDVKEIKIKKNEIKEESKMKEDQFLYNDEPSMENVIRRKKELNNECNHILKEIAVKLTLDTREMSRNFDKVSPFSYNAKKCGIIHYGGKIDDITVIVAYISSADETELEIKN</sequence>
<feature type="region of interest" description="Disordered" evidence="2">
    <location>
        <begin position="135"/>
        <end position="166"/>
    </location>
</feature>
<accession>A0A1Y1XFB3</accession>
<evidence type="ECO:0000256" key="2">
    <source>
        <dbReference type="SAM" id="MobiDB-lite"/>
    </source>
</evidence>
<dbReference type="PANTHER" id="PTHR12320:SF1">
    <property type="entry name" value="PROTEIN PHOSPHATASE PTC7 HOMOLOG"/>
    <property type="match status" value="1"/>
</dbReference>
<dbReference type="STRING" id="1754192.A0A1Y1XFB3"/>
<dbReference type="OrthoDB" id="60843at2759"/>
<evidence type="ECO:0000313" key="4">
    <source>
        <dbReference type="EMBL" id="ORX84445.1"/>
    </source>
</evidence>
<dbReference type="SUPFAM" id="SSF81606">
    <property type="entry name" value="PP2C-like"/>
    <property type="match status" value="1"/>
</dbReference>
<dbReference type="EMBL" id="MCFG01000052">
    <property type="protein sequence ID" value="ORX84445.1"/>
    <property type="molecule type" value="Genomic_DNA"/>
</dbReference>
<dbReference type="GO" id="GO:0004722">
    <property type="term" value="F:protein serine/threonine phosphatase activity"/>
    <property type="evidence" value="ECO:0007669"/>
    <property type="project" value="TreeGrafter"/>
</dbReference>